<feature type="transmembrane region" description="Helical" evidence="5">
    <location>
        <begin position="7"/>
        <end position="24"/>
    </location>
</feature>
<evidence type="ECO:0000313" key="8">
    <source>
        <dbReference type="Proteomes" id="UP000297597"/>
    </source>
</evidence>
<evidence type="ECO:0000256" key="3">
    <source>
        <dbReference type="ARBA" id="ARBA00022989"/>
    </source>
</evidence>
<dbReference type="PANTHER" id="PTHR41335:SF1">
    <property type="entry name" value="MEMBRANE PROTEIN"/>
    <property type="match status" value="1"/>
</dbReference>
<sequence>MSRAQLYLVLGILFALIVAIFAVQNTERVVIYFLFWQIQNASKVIIILVSAAFGALAMFFLGFMWSYKKIRRIRQLEAEIADLKNPGDKEKTTPPPVAYP</sequence>
<organism evidence="7 8">
    <name type="scientific">Pelotomaculum propionicicum</name>
    <dbReference type="NCBI Taxonomy" id="258475"/>
    <lineage>
        <taxon>Bacteria</taxon>
        <taxon>Bacillati</taxon>
        <taxon>Bacillota</taxon>
        <taxon>Clostridia</taxon>
        <taxon>Eubacteriales</taxon>
        <taxon>Desulfotomaculaceae</taxon>
        <taxon>Pelotomaculum</taxon>
    </lineage>
</organism>
<feature type="domain" description="Lipopolysaccharide assembly protein A" evidence="6">
    <location>
        <begin position="24"/>
        <end position="84"/>
    </location>
</feature>
<evidence type="ECO:0000256" key="2">
    <source>
        <dbReference type="ARBA" id="ARBA00022692"/>
    </source>
</evidence>
<dbReference type="Proteomes" id="UP000297597">
    <property type="component" value="Unassembled WGS sequence"/>
</dbReference>
<comment type="caution">
    <text evidence="7">The sequence shown here is derived from an EMBL/GenBank/DDBJ whole genome shotgun (WGS) entry which is preliminary data.</text>
</comment>
<gene>
    <name evidence="7" type="ORF">Pmgp_00392</name>
</gene>
<accession>A0A4Y7RWV9</accession>
<evidence type="ECO:0000256" key="1">
    <source>
        <dbReference type="ARBA" id="ARBA00022475"/>
    </source>
</evidence>
<evidence type="ECO:0000313" key="7">
    <source>
        <dbReference type="EMBL" id="TEB13498.1"/>
    </source>
</evidence>
<keyword evidence="8" id="KW-1185">Reference proteome</keyword>
<evidence type="ECO:0000259" key="6">
    <source>
        <dbReference type="Pfam" id="PF06305"/>
    </source>
</evidence>
<dbReference type="GO" id="GO:0005886">
    <property type="term" value="C:plasma membrane"/>
    <property type="evidence" value="ECO:0007669"/>
    <property type="project" value="InterPro"/>
</dbReference>
<evidence type="ECO:0000256" key="5">
    <source>
        <dbReference type="SAM" id="Phobius"/>
    </source>
</evidence>
<reference evidence="7 8" key="1">
    <citation type="journal article" date="2018" name="Environ. Microbiol.">
        <title>Novel energy conservation strategies and behaviour of Pelotomaculum schinkii driving syntrophic propionate catabolism.</title>
        <authorList>
            <person name="Hidalgo-Ahumada C.A.P."/>
            <person name="Nobu M.K."/>
            <person name="Narihiro T."/>
            <person name="Tamaki H."/>
            <person name="Liu W.T."/>
            <person name="Kamagata Y."/>
            <person name="Stams A.J.M."/>
            <person name="Imachi H."/>
            <person name="Sousa D.Z."/>
        </authorList>
    </citation>
    <scope>NUCLEOTIDE SEQUENCE [LARGE SCALE GENOMIC DNA]</scope>
    <source>
        <strain evidence="7 8">MGP</strain>
    </source>
</reference>
<proteinExistence type="predicted"/>
<evidence type="ECO:0000256" key="4">
    <source>
        <dbReference type="ARBA" id="ARBA00023136"/>
    </source>
</evidence>
<dbReference type="AlphaFoldDB" id="A0A4Y7RWV9"/>
<dbReference type="PANTHER" id="PTHR41335">
    <property type="entry name" value="MEMBRANE PROTEIN-RELATED"/>
    <property type="match status" value="1"/>
</dbReference>
<dbReference type="RefSeq" id="WP_192902734.1">
    <property type="nucleotide sequence ID" value="NZ_QFFZ01000002.1"/>
</dbReference>
<dbReference type="InterPro" id="IPR010445">
    <property type="entry name" value="LapA_dom"/>
</dbReference>
<dbReference type="Pfam" id="PF06305">
    <property type="entry name" value="LapA_dom"/>
    <property type="match status" value="1"/>
</dbReference>
<keyword evidence="1" id="KW-1003">Cell membrane</keyword>
<feature type="transmembrane region" description="Helical" evidence="5">
    <location>
        <begin position="44"/>
        <end position="65"/>
    </location>
</feature>
<dbReference type="EMBL" id="QFFZ01000002">
    <property type="protein sequence ID" value="TEB13498.1"/>
    <property type="molecule type" value="Genomic_DNA"/>
</dbReference>
<keyword evidence="2 5" id="KW-0812">Transmembrane</keyword>
<keyword evidence="3 5" id="KW-1133">Transmembrane helix</keyword>
<name>A0A4Y7RWV9_9FIRM</name>
<keyword evidence="4 5" id="KW-0472">Membrane</keyword>
<protein>
    <recommendedName>
        <fullName evidence="6">Lipopolysaccharide assembly protein A domain-containing protein</fullName>
    </recommendedName>
</protein>